<gene>
    <name evidence="2" type="ORF">PPL_06744</name>
</gene>
<accession>D3BFL0</accession>
<feature type="region of interest" description="Disordered" evidence="1">
    <location>
        <begin position="1"/>
        <end position="52"/>
    </location>
</feature>
<feature type="compositionally biased region" description="Basic and acidic residues" evidence="1">
    <location>
        <begin position="171"/>
        <end position="184"/>
    </location>
</feature>
<dbReference type="AlphaFoldDB" id="D3BFL0"/>
<protein>
    <submittedName>
        <fullName evidence="2">Uncharacterized protein</fullName>
    </submittedName>
</protein>
<keyword evidence="3" id="KW-1185">Reference proteome</keyword>
<dbReference type="InParanoid" id="D3BFL0"/>
<sequence length="340" mass="38886">MDNNSGSSNTNIQKGKPIPTISQTPTTSSSSIATTIATEEQQQQQQQQQQQFDSNNDFKSIVSLIFSGKIPLTLAVQWLSSTKSTKYSISNDYTSIRELNQRSPLQFSHYLVDELRNAYNHLFTSNNTILSNSITGSGVSVSGGRSNLQQQQQQQIPKIVNDFPPLPSKPTNKDKDKEKDKENSNQHQQQQQQQSGLKLNNLPIITKIESDQIDSIVELYSNILFNRLYRSSLMSELNFLIKILSSLQKLLHLLSQWHQLSATPEQQQQQQPYQLFTNLSWTLHFVLRTLFAIRPLLNTLNPRLLLQLSDNQIYLLLITFNFRNSIEKVLTSSIRCYRVV</sequence>
<organism evidence="2 3">
    <name type="scientific">Heterostelium pallidum (strain ATCC 26659 / Pp 5 / PN500)</name>
    <name type="common">Cellular slime mold</name>
    <name type="synonym">Polysphondylium pallidum</name>
    <dbReference type="NCBI Taxonomy" id="670386"/>
    <lineage>
        <taxon>Eukaryota</taxon>
        <taxon>Amoebozoa</taxon>
        <taxon>Evosea</taxon>
        <taxon>Eumycetozoa</taxon>
        <taxon>Dictyostelia</taxon>
        <taxon>Acytosteliales</taxon>
        <taxon>Acytosteliaceae</taxon>
        <taxon>Heterostelium</taxon>
    </lineage>
</organism>
<evidence type="ECO:0000313" key="2">
    <source>
        <dbReference type="EMBL" id="EFA79924.1"/>
    </source>
</evidence>
<dbReference type="Proteomes" id="UP000001396">
    <property type="component" value="Unassembled WGS sequence"/>
</dbReference>
<feature type="region of interest" description="Disordered" evidence="1">
    <location>
        <begin position="140"/>
        <end position="195"/>
    </location>
</feature>
<comment type="caution">
    <text evidence="2">The sequence shown here is derived from an EMBL/GenBank/DDBJ whole genome shotgun (WGS) entry which is preliminary data.</text>
</comment>
<dbReference type="EMBL" id="ADBJ01000031">
    <property type="protein sequence ID" value="EFA79924.1"/>
    <property type="molecule type" value="Genomic_DNA"/>
</dbReference>
<feature type="compositionally biased region" description="Polar residues" evidence="1">
    <location>
        <begin position="1"/>
        <end position="13"/>
    </location>
</feature>
<name>D3BFL0_HETP5</name>
<evidence type="ECO:0000313" key="3">
    <source>
        <dbReference type="Proteomes" id="UP000001396"/>
    </source>
</evidence>
<reference evidence="2 3" key="1">
    <citation type="journal article" date="2011" name="Genome Res.">
        <title>Phylogeny-wide analysis of social amoeba genomes highlights ancient origins for complex intercellular communication.</title>
        <authorList>
            <person name="Heidel A.J."/>
            <person name="Lawal H.M."/>
            <person name="Felder M."/>
            <person name="Schilde C."/>
            <person name="Helps N.R."/>
            <person name="Tunggal B."/>
            <person name="Rivero F."/>
            <person name="John U."/>
            <person name="Schleicher M."/>
            <person name="Eichinger L."/>
            <person name="Platzer M."/>
            <person name="Noegel A.A."/>
            <person name="Schaap P."/>
            <person name="Gloeckner G."/>
        </authorList>
    </citation>
    <scope>NUCLEOTIDE SEQUENCE [LARGE SCALE GENOMIC DNA]</scope>
    <source>
        <strain evidence="3">ATCC 26659 / Pp 5 / PN500</strain>
    </source>
</reference>
<feature type="compositionally biased region" description="Low complexity" evidence="1">
    <location>
        <begin position="140"/>
        <end position="155"/>
    </location>
</feature>
<dbReference type="GeneID" id="31362225"/>
<proteinExistence type="predicted"/>
<evidence type="ECO:0000256" key="1">
    <source>
        <dbReference type="SAM" id="MobiDB-lite"/>
    </source>
</evidence>
<feature type="compositionally biased region" description="Low complexity" evidence="1">
    <location>
        <begin position="17"/>
        <end position="51"/>
    </location>
</feature>
<dbReference type="RefSeq" id="XP_020432044.1">
    <property type="nucleotide sequence ID" value="XM_020577596.1"/>
</dbReference>